<keyword evidence="5 7" id="KW-0472">Membrane</keyword>
<feature type="region of interest" description="Disordered" evidence="6">
    <location>
        <begin position="371"/>
        <end position="430"/>
    </location>
</feature>
<feature type="transmembrane region" description="Helical" evidence="7">
    <location>
        <begin position="544"/>
        <end position="565"/>
    </location>
</feature>
<evidence type="ECO:0000256" key="2">
    <source>
        <dbReference type="ARBA" id="ARBA00022448"/>
    </source>
</evidence>
<evidence type="ECO:0000256" key="4">
    <source>
        <dbReference type="ARBA" id="ARBA00022989"/>
    </source>
</evidence>
<dbReference type="GO" id="GO:0022857">
    <property type="term" value="F:transmembrane transporter activity"/>
    <property type="evidence" value="ECO:0007669"/>
    <property type="project" value="InterPro"/>
</dbReference>
<dbReference type="InterPro" id="IPR011701">
    <property type="entry name" value="MFS"/>
</dbReference>
<dbReference type="PRINTS" id="PR01035">
    <property type="entry name" value="TCRTETA"/>
</dbReference>
<feature type="transmembrane region" description="Helical" evidence="7">
    <location>
        <begin position="116"/>
        <end position="141"/>
    </location>
</feature>
<evidence type="ECO:0000313" key="9">
    <source>
        <dbReference type="Proteomes" id="UP000298030"/>
    </source>
</evidence>
<keyword evidence="9" id="KW-1185">Reference proteome</keyword>
<feature type="transmembrane region" description="Helical" evidence="7">
    <location>
        <begin position="67"/>
        <end position="89"/>
    </location>
</feature>
<comment type="caution">
    <text evidence="8">The sequence shown here is derived from an EMBL/GenBank/DDBJ whole genome shotgun (WGS) entry which is preliminary data.</text>
</comment>
<feature type="compositionally biased region" description="Low complexity" evidence="6">
    <location>
        <begin position="243"/>
        <end position="258"/>
    </location>
</feature>
<evidence type="ECO:0000256" key="3">
    <source>
        <dbReference type="ARBA" id="ARBA00022692"/>
    </source>
</evidence>
<sequence>MTQTEPDATPLPKLSMIVLSIVCISQFWRFGELSDEAEVALWTGIIGKSFSYSWRYATVAEKHGRRAVLVVSLAGTALTLFDAICIRLLQGVFAGSVGVARGSVAFITDPSNEGRAYAILGFCWGFGGVAGAIVGGSSDGIQSNDLLTSGRMVFRDIAIFNTYPYLLPCAIAAAIMMSGSILACFLGYDAGPREGAIQLPPEKDNANPTIPEEESVDLDGFKQLHKKISRRFSNLFAKRVSDTHTSPFSPPSTSTAVPLNNPTGMERTRTFSRTSRANGSAYGYSGAYRSRLASSPTLGLRRGSLASTLRQRRGSNFEPARDSTDTSDLNFAQRLLMANENAVTNIADLWVASAMNVDNDEVFESDDDIEEGAQDIGPSSVSSRPGIRRPSNPSFRPPNQRRSSTPRRTSLRHPSISFSPSNLAQSPRRPSFVPSIFSHSGVRTPPALLEAQKLLSGEGDDGLATIEESRQASQSHPAPQSLTAQLPMLIIVQYGVMALHTTTHDQIFMSYLVSDYESGGLNLNAGHFAQLIALMCFVQIAYQFYPISVSMLPAPRALSYVNLIFIHRNMGPPRGRFSHLAMFRIGTILFIPVVPYGSPEDGGNVLLMCGAAIRYAGTVFGYTAISILLNYMSPPSAVGYANGIAQSIVSLARCVGPVIGGYLWSASVQDHPSGYYLGFVICAAVCALTVAQSFLIR</sequence>
<feature type="transmembrane region" description="Helical" evidence="7">
    <location>
        <begin position="162"/>
        <end position="188"/>
    </location>
</feature>
<evidence type="ECO:0000256" key="6">
    <source>
        <dbReference type="SAM" id="MobiDB-lite"/>
    </source>
</evidence>
<evidence type="ECO:0000313" key="8">
    <source>
        <dbReference type="EMBL" id="TEB34228.1"/>
    </source>
</evidence>
<dbReference type="InterPro" id="IPR036259">
    <property type="entry name" value="MFS_trans_sf"/>
</dbReference>
<keyword evidence="3 7" id="KW-0812">Transmembrane</keyword>
<feature type="transmembrane region" description="Helical" evidence="7">
    <location>
        <begin position="643"/>
        <end position="664"/>
    </location>
</feature>
<protein>
    <recommendedName>
        <fullName evidence="10">Major facilitator superfamily MFS-1</fullName>
    </recommendedName>
</protein>
<proteinExistence type="predicted"/>
<dbReference type="GO" id="GO:0016020">
    <property type="term" value="C:membrane"/>
    <property type="evidence" value="ECO:0007669"/>
    <property type="project" value="UniProtKB-SubCell"/>
</dbReference>
<dbReference type="Proteomes" id="UP000298030">
    <property type="component" value="Unassembled WGS sequence"/>
</dbReference>
<accession>A0A4Y7TJV5</accession>
<evidence type="ECO:0000256" key="7">
    <source>
        <dbReference type="SAM" id="Phobius"/>
    </source>
</evidence>
<dbReference type="SUPFAM" id="SSF103473">
    <property type="entry name" value="MFS general substrate transporter"/>
    <property type="match status" value="2"/>
</dbReference>
<feature type="transmembrane region" description="Helical" evidence="7">
    <location>
        <begin position="676"/>
        <end position="696"/>
    </location>
</feature>
<gene>
    <name evidence="8" type="ORF">FA13DRAFT_1729731</name>
</gene>
<evidence type="ECO:0000256" key="5">
    <source>
        <dbReference type="ARBA" id="ARBA00023136"/>
    </source>
</evidence>
<feature type="transmembrane region" description="Helical" evidence="7">
    <location>
        <begin position="604"/>
        <end position="631"/>
    </location>
</feature>
<feature type="region of interest" description="Disordered" evidence="6">
    <location>
        <begin position="243"/>
        <end position="265"/>
    </location>
</feature>
<dbReference type="EMBL" id="QPFP01000010">
    <property type="protein sequence ID" value="TEB34228.1"/>
    <property type="molecule type" value="Genomic_DNA"/>
</dbReference>
<keyword evidence="2" id="KW-0813">Transport</keyword>
<organism evidence="8 9">
    <name type="scientific">Coprinellus micaceus</name>
    <name type="common">Glistening ink-cap mushroom</name>
    <name type="synonym">Coprinus micaceus</name>
    <dbReference type="NCBI Taxonomy" id="71717"/>
    <lineage>
        <taxon>Eukaryota</taxon>
        <taxon>Fungi</taxon>
        <taxon>Dikarya</taxon>
        <taxon>Basidiomycota</taxon>
        <taxon>Agaricomycotina</taxon>
        <taxon>Agaricomycetes</taxon>
        <taxon>Agaricomycetidae</taxon>
        <taxon>Agaricales</taxon>
        <taxon>Agaricineae</taxon>
        <taxon>Psathyrellaceae</taxon>
        <taxon>Coprinellus</taxon>
    </lineage>
</organism>
<dbReference type="AlphaFoldDB" id="A0A4Y7TJV5"/>
<dbReference type="PANTHER" id="PTHR23504">
    <property type="entry name" value="MAJOR FACILITATOR SUPERFAMILY DOMAIN-CONTAINING PROTEIN 10"/>
    <property type="match status" value="1"/>
</dbReference>
<dbReference type="Pfam" id="PF07690">
    <property type="entry name" value="MFS_1"/>
    <property type="match status" value="1"/>
</dbReference>
<evidence type="ECO:0008006" key="10">
    <source>
        <dbReference type="Google" id="ProtNLM"/>
    </source>
</evidence>
<dbReference type="Gene3D" id="1.20.1250.20">
    <property type="entry name" value="MFS general substrate transporter like domains"/>
    <property type="match status" value="2"/>
</dbReference>
<evidence type="ECO:0000256" key="1">
    <source>
        <dbReference type="ARBA" id="ARBA00004141"/>
    </source>
</evidence>
<feature type="transmembrane region" description="Helical" evidence="7">
    <location>
        <begin position="577"/>
        <end position="598"/>
    </location>
</feature>
<feature type="region of interest" description="Disordered" evidence="6">
    <location>
        <begin position="303"/>
        <end position="325"/>
    </location>
</feature>
<keyword evidence="4 7" id="KW-1133">Transmembrane helix</keyword>
<reference evidence="8 9" key="1">
    <citation type="journal article" date="2019" name="Nat. Ecol. Evol.">
        <title>Megaphylogeny resolves global patterns of mushroom evolution.</title>
        <authorList>
            <person name="Varga T."/>
            <person name="Krizsan K."/>
            <person name="Foldi C."/>
            <person name="Dima B."/>
            <person name="Sanchez-Garcia M."/>
            <person name="Sanchez-Ramirez S."/>
            <person name="Szollosi G.J."/>
            <person name="Szarkandi J.G."/>
            <person name="Papp V."/>
            <person name="Albert L."/>
            <person name="Andreopoulos W."/>
            <person name="Angelini C."/>
            <person name="Antonin V."/>
            <person name="Barry K.W."/>
            <person name="Bougher N.L."/>
            <person name="Buchanan P."/>
            <person name="Buyck B."/>
            <person name="Bense V."/>
            <person name="Catcheside P."/>
            <person name="Chovatia M."/>
            <person name="Cooper J."/>
            <person name="Damon W."/>
            <person name="Desjardin D."/>
            <person name="Finy P."/>
            <person name="Geml J."/>
            <person name="Haridas S."/>
            <person name="Hughes K."/>
            <person name="Justo A."/>
            <person name="Karasinski D."/>
            <person name="Kautmanova I."/>
            <person name="Kiss B."/>
            <person name="Kocsube S."/>
            <person name="Kotiranta H."/>
            <person name="LaButti K.M."/>
            <person name="Lechner B.E."/>
            <person name="Liimatainen K."/>
            <person name="Lipzen A."/>
            <person name="Lukacs Z."/>
            <person name="Mihaltcheva S."/>
            <person name="Morgado L.N."/>
            <person name="Niskanen T."/>
            <person name="Noordeloos M.E."/>
            <person name="Ohm R.A."/>
            <person name="Ortiz-Santana B."/>
            <person name="Ovrebo C."/>
            <person name="Racz N."/>
            <person name="Riley R."/>
            <person name="Savchenko A."/>
            <person name="Shiryaev A."/>
            <person name="Soop K."/>
            <person name="Spirin V."/>
            <person name="Szebenyi C."/>
            <person name="Tomsovsky M."/>
            <person name="Tulloss R.E."/>
            <person name="Uehling J."/>
            <person name="Grigoriev I.V."/>
            <person name="Vagvolgyi C."/>
            <person name="Papp T."/>
            <person name="Martin F.M."/>
            <person name="Miettinen O."/>
            <person name="Hibbett D.S."/>
            <person name="Nagy L.G."/>
        </authorList>
    </citation>
    <scope>NUCLEOTIDE SEQUENCE [LARGE SCALE GENOMIC DNA]</scope>
    <source>
        <strain evidence="8 9">FP101781</strain>
    </source>
</reference>
<feature type="compositionally biased region" description="Low complexity" evidence="6">
    <location>
        <begin position="388"/>
        <end position="415"/>
    </location>
</feature>
<feature type="compositionally biased region" description="Polar residues" evidence="6">
    <location>
        <begin position="416"/>
        <end position="425"/>
    </location>
</feature>
<dbReference type="InterPro" id="IPR001958">
    <property type="entry name" value="Tet-R_TetA/multi-R_MdtG-like"/>
</dbReference>
<comment type="subcellular location">
    <subcellularLocation>
        <location evidence="1">Membrane</location>
        <topology evidence="1">Multi-pass membrane protein</topology>
    </subcellularLocation>
</comment>
<dbReference type="OrthoDB" id="10262656at2759"/>
<dbReference type="PANTHER" id="PTHR23504:SF17">
    <property type="entry name" value="MAJOR FACILITATOR SUPERFAMILY (MFS) PROFILE DOMAIN-CONTAINING PROTEIN"/>
    <property type="match status" value="1"/>
</dbReference>
<name>A0A4Y7TJV5_COPMI</name>